<evidence type="ECO:0000313" key="1">
    <source>
        <dbReference type="EMBL" id="CAD5314514.1"/>
    </source>
</evidence>
<protein>
    <submittedName>
        <fullName evidence="1">(thale cress) hypothetical protein</fullName>
    </submittedName>
</protein>
<evidence type="ECO:0000313" key="2">
    <source>
        <dbReference type="Proteomes" id="UP000516314"/>
    </source>
</evidence>
<gene>
    <name evidence="1" type="ORF">AT9943_LOCUS2947</name>
</gene>
<reference evidence="1 2" key="1">
    <citation type="submission" date="2020-09" db="EMBL/GenBank/DDBJ databases">
        <authorList>
            <person name="Ashkenazy H."/>
        </authorList>
    </citation>
    <scope>NUCLEOTIDE SEQUENCE [LARGE SCALE GENOMIC DNA]</scope>
    <source>
        <strain evidence="2">cv. Cdm-0</strain>
    </source>
</reference>
<dbReference type="Proteomes" id="UP000516314">
    <property type="component" value="Chromosome 1"/>
</dbReference>
<proteinExistence type="predicted"/>
<dbReference type="EMBL" id="LR881466">
    <property type="protein sequence ID" value="CAD5314514.1"/>
    <property type="molecule type" value="Genomic_DNA"/>
</dbReference>
<accession>A0A7G2E1L3</accession>
<dbReference type="AlphaFoldDB" id="A0A7G2E1L3"/>
<organism evidence="1 2">
    <name type="scientific">Arabidopsis thaliana</name>
    <name type="common">Mouse-ear cress</name>
    <dbReference type="NCBI Taxonomy" id="3702"/>
    <lineage>
        <taxon>Eukaryota</taxon>
        <taxon>Viridiplantae</taxon>
        <taxon>Streptophyta</taxon>
        <taxon>Embryophyta</taxon>
        <taxon>Tracheophyta</taxon>
        <taxon>Spermatophyta</taxon>
        <taxon>Magnoliopsida</taxon>
        <taxon>eudicotyledons</taxon>
        <taxon>Gunneridae</taxon>
        <taxon>Pentapetalae</taxon>
        <taxon>rosids</taxon>
        <taxon>malvids</taxon>
        <taxon>Brassicales</taxon>
        <taxon>Brassicaceae</taxon>
        <taxon>Camelineae</taxon>
        <taxon>Arabidopsis</taxon>
    </lineage>
</organism>
<sequence>MKTSNTAKIPGRLFHACPFGEINKRSQMFKWTDTCMVEESEDLIKKFENLGGTSITTQKGFNACESEIGNLTMETRVYETMIERM</sequence>
<name>A0A7G2E1L3_ARATH</name>